<dbReference type="AlphaFoldDB" id="A0A6A5C0X1"/>
<dbReference type="VEuPathDB" id="AmoebaDB:NF0108710"/>
<feature type="transmembrane region" description="Helical" evidence="10">
    <location>
        <begin position="86"/>
        <end position="107"/>
    </location>
</feature>
<evidence type="ECO:0000256" key="7">
    <source>
        <dbReference type="ARBA" id="ARBA00023136"/>
    </source>
</evidence>
<comment type="subcellular location">
    <subcellularLocation>
        <location evidence="1">Cell membrane</location>
        <topology evidence="1">Multi-pass membrane protein</topology>
    </subcellularLocation>
</comment>
<comment type="similarity">
    <text evidence="2 8">Belongs to the MIP/aquaporin (TC 1.A.8) family.</text>
</comment>
<evidence type="ECO:0000313" key="12">
    <source>
        <dbReference type="Proteomes" id="UP000444721"/>
    </source>
</evidence>
<feature type="compositionally biased region" description="Basic and acidic residues" evidence="9">
    <location>
        <begin position="8"/>
        <end position="23"/>
    </location>
</feature>
<feature type="transmembrane region" description="Helical" evidence="10">
    <location>
        <begin position="157"/>
        <end position="179"/>
    </location>
</feature>
<comment type="caution">
    <text evidence="11">The sequence shown here is derived from an EMBL/GenBank/DDBJ whole genome shotgun (WGS) entry which is preliminary data.</text>
</comment>
<dbReference type="Gene3D" id="1.20.1080.10">
    <property type="entry name" value="Glycerol uptake facilitator protein"/>
    <property type="match status" value="1"/>
</dbReference>
<accession>A0A6A5C0X1</accession>
<dbReference type="PROSITE" id="PS00221">
    <property type="entry name" value="MIP"/>
    <property type="match status" value="1"/>
</dbReference>
<keyword evidence="12" id="KW-1185">Reference proteome</keyword>
<dbReference type="InterPro" id="IPR023271">
    <property type="entry name" value="Aquaporin-like"/>
</dbReference>
<dbReference type="OMA" id="LALNTMH"/>
<dbReference type="VEuPathDB" id="AmoebaDB:FDP41_001518"/>
<evidence type="ECO:0008006" key="13">
    <source>
        <dbReference type="Google" id="ProtNLM"/>
    </source>
</evidence>
<dbReference type="GeneID" id="68108736"/>
<evidence type="ECO:0000313" key="11">
    <source>
        <dbReference type="EMBL" id="KAF0979175.1"/>
    </source>
</evidence>
<evidence type="ECO:0000256" key="8">
    <source>
        <dbReference type="RuleBase" id="RU000477"/>
    </source>
</evidence>
<reference evidence="11 12" key="1">
    <citation type="journal article" date="2019" name="Sci. Rep.">
        <title>Nanopore sequencing improves the draft genome of the human pathogenic amoeba Naegleria fowleri.</title>
        <authorList>
            <person name="Liechti N."/>
            <person name="Schurch N."/>
            <person name="Bruggmann R."/>
            <person name="Wittwer M."/>
        </authorList>
    </citation>
    <scope>NUCLEOTIDE SEQUENCE [LARGE SCALE GENOMIC DNA]</scope>
    <source>
        <strain evidence="11 12">ATCC 30894</strain>
    </source>
</reference>
<dbReference type="OrthoDB" id="3222at2759"/>
<evidence type="ECO:0000256" key="5">
    <source>
        <dbReference type="ARBA" id="ARBA00022692"/>
    </source>
</evidence>
<protein>
    <recommendedName>
        <fullName evidence="13">Aquaporin</fullName>
    </recommendedName>
</protein>
<feature type="transmembrane region" description="Helical" evidence="10">
    <location>
        <begin position="199"/>
        <end position="219"/>
    </location>
</feature>
<proteinExistence type="inferred from homology"/>
<dbReference type="SUPFAM" id="SSF81338">
    <property type="entry name" value="Aquaporin-like"/>
    <property type="match status" value="1"/>
</dbReference>
<feature type="transmembrane region" description="Helical" evidence="10">
    <location>
        <begin position="258"/>
        <end position="282"/>
    </location>
</feature>
<dbReference type="InterPro" id="IPR022357">
    <property type="entry name" value="MIP_CS"/>
</dbReference>
<organism evidence="11 12">
    <name type="scientific">Naegleria fowleri</name>
    <name type="common">Brain eating amoeba</name>
    <dbReference type="NCBI Taxonomy" id="5763"/>
    <lineage>
        <taxon>Eukaryota</taxon>
        <taxon>Discoba</taxon>
        <taxon>Heterolobosea</taxon>
        <taxon>Tetramitia</taxon>
        <taxon>Eutetramitia</taxon>
        <taxon>Vahlkampfiidae</taxon>
        <taxon>Naegleria</taxon>
    </lineage>
</organism>
<dbReference type="EMBL" id="VFQX01000027">
    <property type="protein sequence ID" value="KAF0979175.1"/>
    <property type="molecule type" value="Genomic_DNA"/>
</dbReference>
<gene>
    <name evidence="11" type="ORF">FDP41_001518</name>
</gene>
<dbReference type="PRINTS" id="PR00783">
    <property type="entry name" value="MINTRINSICP"/>
</dbReference>
<dbReference type="Pfam" id="PF00230">
    <property type="entry name" value="MIP"/>
    <property type="match status" value="2"/>
</dbReference>
<evidence type="ECO:0000256" key="4">
    <source>
        <dbReference type="ARBA" id="ARBA00022475"/>
    </source>
</evidence>
<dbReference type="PANTHER" id="PTHR19139">
    <property type="entry name" value="AQUAPORIN TRANSPORTER"/>
    <property type="match status" value="1"/>
</dbReference>
<evidence type="ECO:0000256" key="2">
    <source>
        <dbReference type="ARBA" id="ARBA00006175"/>
    </source>
</evidence>
<dbReference type="InterPro" id="IPR034294">
    <property type="entry name" value="Aquaporin_transptr"/>
</dbReference>
<dbReference type="Proteomes" id="UP000444721">
    <property type="component" value="Unassembled WGS sequence"/>
</dbReference>
<keyword evidence="6 10" id="KW-1133">Transmembrane helix</keyword>
<feature type="region of interest" description="Disordered" evidence="9">
    <location>
        <begin position="1"/>
        <end position="37"/>
    </location>
</feature>
<keyword evidence="4" id="KW-1003">Cell membrane</keyword>
<feature type="transmembrane region" description="Helical" evidence="10">
    <location>
        <begin position="119"/>
        <end position="145"/>
    </location>
</feature>
<evidence type="ECO:0000256" key="6">
    <source>
        <dbReference type="ARBA" id="ARBA00022989"/>
    </source>
</evidence>
<dbReference type="PANTHER" id="PTHR19139:SF199">
    <property type="entry name" value="MIP17260P"/>
    <property type="match status" value="1"/>
</dbReference>
<evidence type="ECO:0000256" key="9">
    <source>
        <dbReference type="SAM" id="MobiDB-lite"/>
    </source>
</evidence>
<dbReference type="VEuPathDB" id="AmoebaDB:NfTy_053440"/>
<dbReference type="GO" id="GO:0015250">
    <property type="term" value="F:water channel activity"/>
    <property type="evidence" value="ECO:0007669"/>
    <property type="project" value="TreeGrafter"/>
</dbReference>
<evidence type="ECO:0000256" key="10">
    <source>
        <dbReference type="SAM" id="Phobius"/>
    </source>
</evidence>
<dbReference type="RefSeq" id="XP_044563888.1">
    <property type="nucleotide sequence ID" value="XM_044704611.1"/>
</dbReference>
<feature type="transmembrane region" description="Helical" evidence="10">
    <location>
        <begin position="302"/>
        <end position="323"/>
    </location>
</feature>
<sequence length="350" mass="38276">MSRSQKGSRYEEELHDEQFDRPGTKKKGSNVNLDDMERGQRKEMVADEIELEDNKVQDVDPVADSVSKNILPYFTHPDIIFDWRAVLGEFVGTMLFILIGTLSSQWSNGDYIRGSLGHIFGLIIVIHVFAPISGAHVNPAVTIAVLVTRNIGIMSGVLYLCAQCLGATVASSLTLWIAGGIDGAVFILPADDVVTALRGFTSELLMTFMFVTTIFGAAVKVKHLNTQSYSSAPHTASKMVENESKIFLEVNFEPIAKIVAALYIGLALGANAMAGALTGACMNPARALGPMLISWSFYKHCWIYYTAPFLGAILAALMFEFVLTPNKACGRICNLCPKTHQVMKLGQMWK</sequence>
<keyword evidence="3 8" id="KW-0813">Transport</keyword>
<evidence type="ECO:0000256" key="1">
    <source>
        <dbReference type="ARBA" id="ARBA00004651"/>
    </source>
</evidence>
<keyword evidence="7 10" id="KW-0472">Membrane</keyword>
<name>A0A6A5C0X1_NAEFO</name>
<evidence type="ECO:0000256" key="3">
    <source>
        <dbReference type="ARBA" id="ARBA00022448"/>
    </source>
</evidence>
<keyword evidence="5 8" id="KW-0812">Transmembrane</keyword>
<dbReference type="GO" id="GO:0005886">
    <property type="term" value="C:plasma membrane"/>
    <property type="evidence" value="ECO:0007669"/>
    <property type="project" value="UniProtKB-SubCell"/>
</dbReference>
<dbReference type="InterPro" id="IPR000425">
    <property type="entry name" value="MIP"/>
</dbReference>